<evidence type="ECO:0000313" key="2">
    <source>
        <dbReference type="EMBL" id="EUD74074.1"/>
    </source>
</evidence>
<sequence>MKDKVVKSRKKKYNNLVLILIFLVSRCSSFMNQVFALWAKVMYYGLLFRSLNLCFELGFRVYYNIIFYNFIIYCVCKW</sequence>
<keyword evidence="1" id="KW-0812">Transmembrane</keyword>
<evidence type="ECO:0000256" key="1">
    <source>
        <dbReference type="SAM" id="Phobius"/>
    </source>
</evidence>
<dbReference type="AlphaFoldDB" id="W7AZL2"/>
<gene>
    <name evidence="2" type="ORF">YYG_00021</name>
</gene>
<keyword evidence="1" id="KW-0472">Membrane</keyword>
<dbReference type="EMBL" id="KI965394">
    <property type="protein sequence ID" value="EUD74074.1"/>
    <property type="molecule type" value="Genomic_DNA"/>
</dbReference>
<organism evidence="2 3">
    <name type="scientific">Plasmodium vinckei petteri</name>
    <dbReference type="NCBI Taxonomy" id="138298"/>
    <lineage>
        <taxon>Eukaryota</taxon>
        <taxon>Sar</taxon>
        <taxon>Alveolata</taxon>
        <taxon>Apicomplexa</taxon>
        <taxon>Aconoidasida</taxon>
        <taxon>Haemosporida</taxon>
        <taxon>Plasmodiidae</taxon>
        <taxon>Plasmodium</taxon>
        <taxon>Plasmodium (Vinckeia)</taxon>
    </lineage>
</organism>
<keyword evidence="1" id="KW-1133">Transmembrane helix</keyword>
<evidence type="ECO:0000313" key="3">
    <source>
        <dbReference type="Proteomes" id="UP000030659"/>
    </source>
</evidence>
<reference evidence="2 3" key="1">
    <citation type="submission" date="2013-02" db="EMBL/GenBank/DDBJ databases">
        <title>The Genome Sequence of Plasmodium vinckei petteri CR.</title>
        <authorList>
            <consortium name="The Broad Institute Genome Sequencing Platform"/>
            <consortium name="The Broad Institute Genome Sequencing Center for Infectious Disease"/>
            <person name="Neafsey D."/>
            <person name="Cheeseman I."/>
            <person name="Volkman S."/>
            <person name="Adams J."/>
            <person name="Walker B."/>
            <person name="Young S.K."/>
            <person name="Zeng Q."/>
            <person name="Gargeya S."/>
            <person name="Fitzgerald M."/>
            <person name="Haas B."/>
            <person name="Abouelleil A."/>
            <person name="Alvarado L."/>
            <person name="Arachchi H.M."/>
            <person name="Berlin A.M."/>
            <person name="Chapman S.B."/>
            <person name="Dewar J."/>
            <person name="Goldberg J."/>
            <person name="Griggs A."/>
            <person name="Gujja S."/>
            <person name="Hansen M."/>
            <person name="Howarth C."/>
            <person name="Imamovic A."/>
            <person name="Larimer J."/>
            <person name="McCowan C."/>
            <person name="Murphy C."/>
            <person name="Neiman D."/>
            <person name="Pearson M."/>
            <person name="Priest M."/>
            <person name="Roberts A."/>
            <person name="Saif S."/>
            <person name="Shea T."/>
            <person name="Sisk P."/>
            <person name="Sykes S."/>
            <person name="Wortman J."/>
            <person name="Nusbaum C."/>
            <person name="Birren B."/>
        </authorList>
    </citation>
    <scope>NUCLEOTIDE SEQUENCE [LARGE SCALE GENOMIC DNA]</scope>
    <source>
        <strain evidence="2 3">CR</strain>
    </source>
</reference>
<dbReference type="Proteomes" id="UP000030659">
    <property type="component" value="Unassembled WGS sequence"/>
</dbReference>
<feature type="transmembrane region" description="Helical" evidence="1">
    <location>
        <begin position="60"/>
        <end position="76"/>
    </location>
</feature>
<accession>W7AZL2</accession>
<name>W7AZL2_PLAVN</name>
<protein>
    <submittedName>
        <fullName evidence="2">Uncharacterized protein</fullName>
    </submittedName>
</protein>
<proteinExistence type="predicted"/>